<accession>A0A6J7J6Z8</accession>
<comment type="similarity">
    <text evidence="1">Belongs to the ADP-ribosylglycohydrolase family.</text>
</comment>
<evidence type="ECO:0000313" key="3">
    <source>
        <dbReference type="EMBL" id="CAB4938651.1"/>
    </source>
</evidence>
<dbReference type="GO" id="GO:0016787">
    <property type="term" value="F:hydrolase activity"/>
    <property type="evidence" value="ECO:0007669"/>
    <property type="project" value="UniProtKB-KW"/>
</dbReference>
<dbReference type="AlphaFoldDB" id="A0A6J7J6Z8"/>
<dbReference type="InterPro" id="IPR036705">
    <property type="entry name" value="Ribosyl_crysJ1_sf"/>
</dbReference>
<dbReference type="Gene3D" id="1.10.4080.10">
    <property type="entry name" value="ADP-ribosylation/Crystallin J1"/>
    <property type="match status" value="1"/>
</dbReference>
<sequence>MACALGAKGFEDGVLAAVNHSGDSDSTGSITGNLLGAIHGVAAIPTRWLDALEARAIIDQIACDLHDALAGRPPTWPSTHGWWDRYPGW</sequence>
<name>A0A6J7J6Z8_9ZZZZ</name>
<dbReference type="Pfam" id="PF03747">
    <property type="entry name" value="ADP_ribosyl_GH"/>
    <property type="match status" value="1"/>
</dbReference>
<proteinExistence type="inferred from homology"/>
<dbReference type="PANTHER" id="PTHR16222">
    <property type="entry name" value="ADP-RIBOSYLGLYCOHYDROLASE"/>
    <property type="match status" value="1"/>
</dbReference>
<dbReference type="InterPro" id="IPR050792">
    <property type="entry name" value="ADP-ribosylglycohydrolase"/>
</dbReference>
<reference evidence="3" key="1">
    <citation type="submission" date="2020-05" db="EMBL/GenBank/DDBJ databases">
        <authorList>
            <person name="Chiriac C."/>
            <person name="Salcher M."/>
            <person name="Ghai R."/>
            <person name="Kavagutti S V."/>
        </authorList>
    </citation>
    <scope>NUCLEOTIDE SEQUENCE</scope>
</reference>
<dbReference type="InterPro" id="IPR005502">
    <property type="entry name" value="Ribosyl_crysJ1"/>
</dbReference>
<dbReference type="SUPFAM" id="SSF101478">
    <property type="entry name" value="ADP-ribosylglycohydrolase"/>
    <property type="match status" value="1"/>
</dbReference>
<gene>
    <name evidence="3" type="ORF">UFOPK3543_03111</name>
</gene>
<protein>
    <submittedName>
        <fullName evidence="3">Unannotated protein</fullName>
    </submittedName>
</protein>
<evidence type="ECO:0000256" key="1">
    <source>
        <dbReference type="ARBA" id="ARBA00010702"/>
    </source>
</evidence>
<keyword evidence="2" id="KW-0378">Hydrolase</keyword>
<dbReference type="PANTHER" id="PTHR16222:SF24">
    <property type="entry name" value="ADP-RIBOSYLHYDROLASE ARH3"/>
    <property type="match status" value="1"/>
</dbReference>
<dbReference type="EMBL" id="CAFBMH010000204">
    <property type="protein sequence ID" value="CAB4938651.1"/>
    <property type="molecule type" value="Genomic_DNA"/>
</dbReference>
<organism evidence="3">
    <name type="scientific">freshwater metagenome</name>
    <dbReference type="NCBI Taxonomy" id="449393"/>
    <lineage>
        <taxon>unclassified sequences</taxon>
        <taxon>metagenomes</taxon>
        <taxon>ecological metagenomes</taxon>
    </lineage>
</organism>
<evidence type="ECO:0000256" key="2">
    <source>
        <dbReference type="ARBA" id="ARBA00022801"/>
    </source>
</evidence>